<reference evidence="3 4" key="1">
    <citation type="submission" date="2019-06" db="EMBL/GenBank/DDBJ databases">
        <title>Whole genome shotgun sequence of Microbacterium liquefaciens NBRC 15037.</title>
        <authorList>
            <person name="Hosoyama A."/>
            <person name="Uohara A."/>
            <person name="Ohji S."/>
            <person name="Ichikawa N."/>
        </authorList>
    </citation>
    <scope>NUCLEOTIDE SEQUENCE [LARGE SCALE GENOMIC DNA]</scope>
    <source>
        <strain evidence="3 4">NBRC 15037</strain>
    </source>
</reference>
<dbReference type="Proteomes" id="UP000317410">
    <property type="component" value="Unassembled WGS sequence"/>
</dbReference>
<name>A0A4Y4B7T5_MICMQ</name>
<evidence type="ECO:0000313" key="4">
    <source>
        <dbReference type="Proteomes" id="UP000317410"/>
    </source>
</evidence>
<accession>A0A4Y4B7T5</accession>
<organism evidence="3 4">
    <name type="scientific">Microbacterium maritypicum</name>
    <name type="common">Microbacterium liquefaciens</name>
    <dbReference type="NCBI Taxonomy" id="33918"/>
    <lineage>
        <taxon>Bacteria</taxon>
        <taxon>Bacillati</taxon>
        <taxon>Actinomycetota</taxon>
        <taxon>Actinomycetes</taxon>
        <taxon>Micrococcales</taxon>
        <taxon>Microbacteriaceae</taxon>
        <taxon>Microbacterium</taxon>
    </lineage>
</organism>
<dbReference type="AlphaFoldDB" id="A0A4Y4B7T5"/>
<sequence>MPESSSRTGRSGLPVLSLSGSEDGLSTPEKIADARDQLPADADMVEIDGASHASFGDYGPQDGDGTPSISREQMHAEVTRLTESFLAPLAP</sequence>
<evidence type="ECO:0000313" key="3">
    <source>
        <dbReference type="EMBL" id="GEC75064.1"/>
    </source>
</evidence>
<proteinExistence type="predicted"/>
<evidence type="ECO:0000256" key="1">
    <source>
        <dbReference type="SAM" id="MobiDB-lite"/>
    </source>
</evidence>
<dbReference type="SUPFAM" id="SSF53474">
    <property type="entry name" value="alpha/beta-Hydrolases"/>
    <property type="match status" value="1"/>
</dbReference>
<dbReference type="GO" id="GO:0016787">
    <property type="term" value="F:hydrolase activity"/>
    <property type="evidence" value="ECO:0007669"/>
    <property type="project" value="InterPro"/>
</dbReference>
<feature type="domain" description="Alpha/beta hydrolase fold-5" evidence="2">
    <location>
        <begin position="9"/>
        <end position="74"/>
    </location>
</feature>
<protein>
    <recommendedName>
        <fullName evidence="2">Alpha/beta hydrolase fold-5 domain-containing protein</fullName>
    </recommendedName>
</protein>
<dbReference type="Pfam" id="PF12695">
    <property type="entry name" value="Abhydrolase_5"/>
    <property type="match status" value="1"/>
</dbReference>
<feature type="region of interest" description="Disordered" evidence="1">
    <location>
        <begin position="46"/>
        <end position="72"/>
    </location>
</feature>
<gene>
    <name evidence="3" type="ORF">MLI01_12090</name>
</gene>
<dbReference type="EMBL" id="BJNQ01000005">
    <property type="protein sequence ID" value="GEC75064.1"/>
    <property type="molecule type" value="Genomic_DNA"/>
</dbReference>
<dbReference type="InterPro" id="IPR029059">
    <property type="entry name" value="AB_hydrolase_5"/>
</dbReference>
<feature type="region of interest" description="Disordered" evidence="1">
    <location>
        <begin position="1"/>
        <end position="30"/>
    </location>
</feature>
<comment type="caution">
    <text evidence="3">The sequence shown here is derived from an EMBL/GenBank/DDBJ whole genome shotgun (WGS) entry which is preliminary data.</text>
</comment>
<evidence type="ECO:0000259" key="2">
    <source>
        <dbReference type="Pfam" id="PF12695"/>
    </source>
</evidence>
<dbReference type="InterPro" id="IPR029058">
    <property type="entry name" value="AB_hydrolase_fold"/>
</dbReference>